<accession>A0A6G3ML78</accession>
<proteinExistence type="inferred from homology"/>
<comment type="subcellular location">
    <subcellularLocation>
        <location evidence="1">Cytoplasm</location>
        <location evidence="1">Cytoskeleton</location>
    </subcellularLocation>
</comment>
<dbReference type="Gene3D" id="1.25.40.190">
    <property type="entry name" value="Actin-related protein 2/3 complex subunit 5"/>
    <property type="match status" value="1"/>
</dbReference>
<dbReference type="Pfam" id="PF04699">
    <property type="entry name" value="P16-Arc"/>
    <property type="match status" value="1"/>
</dbReference>
<evidence type="ECO:0000256" key="2">
    <source>
        <dbReference type="ARBA" id="ARBA00006084"/>
    </source>
</evidence>
<comment type="similarity">
    <text evidence="2 5">Belongs to the ARPC5 family.</text>
</comment>
<organism evidence="6">
    <name type="scientific">Henneguya salminicola</name>
    <name type="common">Myxosporean</name>
    <dbReference type="NCBI Taxonomy" id="69463"/>
    <lineage>
        <taxon>Eukaryota</taxon>
        <taxon>Metazoa</taxon>
        <taxon>Cnidaria</taxon>
        <taxon>Myxozoa</taxon>
        <taxon>Myxosporea</taxon>
        <taxon>Bivalvulida</taxon>
        <taxon>Platysporina</taxon>
        <taxon>Myxobolidae</taxon>
        <taxon>Henneguya</taxon>
    </lineage>
</organism>
<dbReference type="EMBL" id="GHBP01011685">
    <property type="protein sequence ID" value="NDJ94795.1"/>
    <property type="molecule type" value="Transcribed_RNA"/>
</dbReference>
<comment type="function">
    <text evidence="5">Functions as component of the Arp2/3 complex which is involved in regulation of actin polymerization and together with an activating nucleation-promoting factor (NPF) mediates the formation of branched actin networks. Arp2/3 complex plays a critical role in the control of cell morphogenesis via the modulation of cell polarity development.</text>
</comment>
<keyword evidence="4 5" id="KW-0206">Cytoskeleton</keyword>
<evidence type="ECO:0000313" key="6">
    <source>
        <dbReference type="EMBL" id="NDJ94795.1"/>
    </source>
</evidence>
<name>A0A6G3ML78_HENSL</name>
<evidence type="ECO:0000256" key="4">
    <source>
        <dbReference type="ARBA" id="ARBA00023212"/>
    </source>
</evidence>
<dbReference type="InterPro" id="IPR036743">
    <property type="entry name" value="ARPC5_sf"/>
</dbReference>
<dbReference type="GO" id="GO:0005885">
    <property type="term" value="C:Arp2/3 protein complex"/>
    <property type="evidence" value="ECO:0007669"/>
    <property type="project" value="InterPro"/>
</dbReference>
<evidence type="ECO:0000256" key="5">
    <source>
        <dbReference type="RuleBase" id="RU004301"/>
    </source>
</evidence>
<dbReference type="SUPFAM" id="SSF69103">
    <property type="entry name" value="Arp2/3 complex 16 kDa subunit ARPC5"/>
    <property type="match status" value="1"/>
</dbReference>
<dbReference type="GO" id="GO:0034314">
    <property type="term" value="P:Arp2/3 complex-mediated actin nucleation"/>
    <property type="evidence" value="ECO:0007669"/>
    <property type="project" value="InterPro"/>
</dbReference>
<reference evidence="6" key="1">
    <citation type="submission" date="2018-11" db="EMBL/GenBank/DDBJ databases">
        <title>Henneguya salminicola genome and transcriptome.</title>
        <authorList>
            <person name="Yahalomi D."/>
            <person name="Atkinson S.D."/>
            <person name="Neuhof M."/>
            <person name="Chang E.S."/>
            <person name="Philippe H."/>
            <person name="Cartwright P."/>
            <person name="Bartholomew J.L."/>
            <person name="Huchon D."/>
        </authorList>
    </citation>
    <scope>NUCLEOTIDE SEQUENCE</scope>
    <source>
        <strain evidence="6">Hz1</strain>
        <tissue evidence="6">Whole</tissue>
    </source>
</reference>
<dbReference type="PANTHER" id="PTHR12644">
    <property type="entry name" value="ARP2/3 COMPLEX 16 KD SUBUNIT P16-ARC"/>
    <property type="match status" value="1"/>
</dbReference>
<sequence length="151" mass="16913">MSSTTQNRNFRKVDVDKYDEDAYQEDTATQSASFNESAVNSSLSACNYSSAIKLICSSSVISSDDQKQKMSLVDAFIRLNSGIKSSNIDELVKSLSEEDKNNLIKVIYMAFWARPEADHSLTHVWFDKVFAHVGLGAIVRVMTDRKAVNFK</sequence>
<evidence type="ECO:0000256" key="3">
    <source>
        <dbReference type="ARBA" id="ARBA00022490"/>
    </source>
</evidence>
<dbReference type="InterPro" id="IPR006789">
    <property type="entry name" value="ARPC5"/>
</dbReference>
<dbReference type="AlphaFoldDB" id="A0A6G3ML78"/>
<evidence type="ECO:0000256" key="1">
    <source>
        <dbReference type="ARBA" id="ARBA00004245"/>
    </source>
</evidence>
<protein>
    <recommendedName>
        <fullName evidence="5">Actin-related protein 2/3 complex subunit 5</fullName>
    </recommendedName>
</protein>
<dbReference type="GO" id="GO:0030833">
    <property type="term" value="P:regulation of actin filament polymerization"/>
    <property type="evidence" value="ECO:0007669"/>
    <property type="project" value="InterPro"/>
</dbReference>
<keyword evidence="3" id="KW-0963">Cytoplasm</keyword>